<sequence>MTSVKAFTFHAIKPLHQQEHKESRAVLPTNSLQGNYVCPDNASCDRIQDRRDILQRGLSFGSLVAATLTAQVPIQSSAAARNVKSRTAGYNIQHTEAEWSDLLSPQQYFILRQGGTESPYSSILEGEERAGLYLCAACRTPLFDAKDKFHSGTGWPSFASTVMSSIDPNVSNVETEDVSPVQYQLAGAEVRCHTCGGHLGDVFADGFLFVGTPAFVTGKRYCIDGGALLFVPKDQKSIDQLQVLRGDLPPKSRHRNAVFPG</sequence>
<dbReference type="GO" id="GO:0016491">
    <property type="term" value="F:oxidoreductase activity"/>
    <property type="evidence" value="ECO:0007669"/>
    <property type="project" value="UniProtKB-KW"/>
</dbReference>
<dbReference type="InterPro" id="IPR002579">
    <property type="entry name" value="Met_Sox_Rdtase_MsrB_dom"/>
</dbReference>
<dbReference type="EMBL" id="JABMIG020000344">
    <property type="protein sequence ID" value="KAL3780613.1"/>
    <property type="molecule type" value="Genomic_DNA"/>
</dbReference>
<dbReference type="SUPFAM" id="SSF51316">
    <property type="entry name" value="Mss4-like"/>
    <property type="match status" value="1"/>
</dbReference>
<dbReference type="PANTHER" id="PTHR10173:SF57">
    <property type="entry name" value="PEPTIDE-METHIONINE (R)-S-OXIDE REDUCTASE"/>
    <property type="match status" value="1"/>
</dbReference>
<reference evidence="4 5" key="1">
    <citation type="journal article" date="2020" name="G3 (Bethesda)">
        <title>Improved Reference Genome for Cyclotella cryptica CCMP332, a Model for Cell Wall Morphogenesis, Salinity Adaptation, and Lipid Production in Diatoms (Bacillariophyta).</title>
        <authorList>
            <person name="Roberts W.R."/>
            <person name="Downey K.M."/>
            <person name="Ruck E.C."/>
            <person name="Traller J.C."/>
            <person name="Alverson A.J."/>
        </authorList>
    </citation>
    <scope>NUCLEOTIDE SEQUENCE [LARGE SCALE GENOMIC DNA]</scope>
    <source>
        <strain evidence="4 5">CCMP332</strain>
    </source>
</reference>
<dbReference type="Pfam" id="PF01641">
    <property type="entry name" value="SelR"/>
    <property type="match status" value="1"/>
</dbReference>
<feature type="domain" description="MsrB" evidence="3">
    <location>
        <begin position="96"/>
        <end position="233"/>
    </location>
</feature>
<accession>A0ABD3NY34</accession>
<protein>
    <recommendedName>
        <fullName evidence="3">MsrB domain-containing protein</fullName>
    </recommendedName>
</protein>
<evidence type="ECO:0000256" key="2">
    <source>
        <dbReference type="ARBA" id="ARBA00023002"/>
    </source>
</evidence>
<comment type="caution">
    <text evidence="4">The sequence shown here is derived from an EMBL/GenBank/DDBJ whole genome shotgun (WGS) entry which is preliminary data.</text>
</comment>
<proteinExistence type="inferred from homology"/>
<evidence type="ECO:0000313" key="5">
    <source>
        <dbReference type="Proteomes" id="UP001516023"/>
    </source>
</evidence>
<comment type="similarity">
    <text evidence="1">Belongs to the MsrB Met sulfoxide reductase family.</text>
</comment>
<dbReference type="Proteomes" id="UP001516023">
    <property type="component" value="Unassembled WGS sequence"/>
</dbReference>
<gene>
    <name evidence="4" type="ORF">HJC23_010051</name>
</gene>
<dbReference type="InterPro" id="IPR028427">
    <property type="entry name" value="Met_Sox_Rdtase_MsrB"/>
</dbReference>
<dbReference type="PANTHER" id="PTHR10173">
    <property type="entry name" value="METHIONINE SULFOXIDE REDUCTASE"/>
    <property type="match status" value="1"/>
</dbReference>
<dbReference type="AlphaFoldDB" id="A0ABD3NY34"/>
<dbReference type="Gene3D" id="2.170.150.20">
    <property type="entry name" value="Peptide methionine sulfoxide reductase"/>
    <property type="match status" value="1"/>
</dbReference>
<keyword evidence="2" id="KW-0560">Oxidoreductase</keyword>
<organism evidence="4 5">
    <name type="scientific">Cyclotella cryptica</name>
    <dbReference type="NCBI Taxonomy" id="29204"/>
    <lineage>
        <taxon>Eukaryota</taxon>
        <taxon>Sar</taxon>
        <taxon>Stramenopiles</taxon>
        <taxon>Ochrophyta</taxon>
        <taxon>Bacillariophyta</taxon>
        <taxon>Coscinodiscophyceae</taxon>
        <taxon>Thalassiosirophycidae</taxon>
        <taxon>Stephanodiscales</taxon>
        <taxon>Stephanodiscaceae</taxon>
        <taxon>Cyclotella</taxon>
    </lineage>
</organism>
<evidence type="ECO:0000259" key="3">
    <source>
        <dbReference type="PROSITE" id="PS51790"/>
    </source>
</evidence>
<name>A0ABD3NY34_9STRA</name>
<dbReference type="PROSITE" id="PS51790">
    <property type="entry name" value="MSRB"/>
    <property type="match status" value="1"/>
</dbReference>
<dbReference type="InterPro" id="IPR011057">
    <property type="entry name" value="Mss4-like_sf"/>
</dbReference>
<evidence type="ECO:0000256" key="1">
    <source>
        <dbReference type="ARBA" id="ARBA00007174"/>
    </source>
</evidence>
<keyword evidence="5" id="KW-1185">Reference proteome</keyword>
<evidence type="ECO:0000313" key="4">
    <source>
        <dbReference type="EMBL" id="KAL3780613.1"/>
    </source>
</evidence>